<evidence type="ECO:0000313" key="3">
    <source>
        <dbReference type="EMBL" id="EFL27272.1"/>
    </source>
</evidence>
<keyword evidence="1" id="KW-0472">Membrane</keyword>
<organism evidence="3 4">
    <name type="scientific">Streptomyces himastatinicus ATCC 53653</name>
    <dbReference type="NCBI Taxonomy" id="457427"/>
    <lineage>
        <taxon>Bacteria</taxon>
        <taxon>Bacillati</taxon>
        <taxon>Actinomycetota</taxon>
        <taxon>Actinomycetes</taxon>
        <taxon>Kitasatosporales</taxon>
        <taxon>Streptomycetaceae</taxon>
        <taxon>Streptomyces</taxon>
        <taxon>Streptomyces violaceusniger group</taxon>
    </lineage>
</organism>
<name>D9WDR5_9ACTN</name>
<keyword evidence="1" id="KW-1133">Transmembrane helix</keyword>
<dbReference type="EMBL" id="GG657754">
    <property type="protein sequence ID" value="EFL27272.1"/>
    <property type="molecule type" value="Genomic_DNA"/>
</dbReference>
<dbReference type="AlphaFoldDB" id="D9WDR5"/>
<proteinExistence type="predicted"/>
<accession>D9WDR5</accession>
<keyword evidence="4" id="KW-1185">Reference proteome</keyword>
<gene>
    <name evidence="3" type="ORF">SSOG_06986</name>
</gene>
<sequence length="103" mass="10225">MPRRSLAVLAAGCVAVGALAAGGAAGLDGLMRATSTCLAAVTLAGLLAALMLLPRRTPLCWAAVGSAAITATVLVLSGVLLLIPLTLAAAALCFQTFRRARVP</sequence>
<reference evidence="3 4" key="1">
    <citation type="submission" date="2009-02" db="EMBL/GenBank/DDBJ databases">
        <title>Annotation of Streptomyces hygroscopicus strain ATCC 53653.</title>
        <authorList>
            <consortium name="The Broad Institute Genome Sequencing Platform"/>
            <consortium name="Broad Institute Microbial Sequencing Center"/>
            <person name="Fischbach M."/>
            <person name="Godfrey P."/>
            <person name="Ward D."/>
            <person name="Young S."/>
            <person name="Zeng Q."/>
            <person name="Koehrsen M."/>
            <person name="Alvarado L."/>
            <person name="Berlin A.M."/>
            <person name="Bochicchio J."/>
            <person name="Borenstein D."/>
            <person name="Chapman S.B."/>
            <person name="Chen Z."/>
            <person name="Engels R."/>
            <person name="Freedman E."/>
            <person name="Gellesch M."/>
            <person name="Goldberg J."/>
            <person name="Griggs A."/>
            <person name="Gujja S."/>
            <person name="Heilman E.R."/>
            <person name="Heiman D.I."/>
            <person name="Hepburn T.A."/>
            <person name="Howarth C."/>
            <person name="Jen D."/>
            <person name="Larson L."/>
            <person name="Lewis B."/>
            <person name="Mehta T."/>
            <person name="Park D."/>
            <person name="Pearson M."/>
            <person name="Richards J."/>
            <person name="Roberts A."/>
            <person name="Saif S."/>
            <person name="Shea T.D."/>
            <person name="Shenoy N."/>
            <person name="Sisk P."/>
            <person name="Stolte C."/>
            <person name="Sykes S.N."/>
            <person name="Thomson T."/>
            <person name="Walk T."/>
            <person name="White J."/>
            <person name="Yandava C."/>
            <person name="Straight P."/>
            <person name="Clardy J."/>
            <person name="Hung D."/>
            <person name="Kolter R."/>
            <person name="Mekalanos J."/>
            <person name="Walker S."/>
            <person name="Walsh C.T."/>
            <person name="Wieland-Brown L.C."/>
            <person name="Haas B."/>
            <person name="Nusbaum C."/>
            <person name="Birren B."/>
        </authorList>
    </citation>
    <scope>NUCLEOTIDE SEQUENCE [LARGE SCALE GENOMIC DNA]</scope>
    <source>
        <strain evidence="3 4">ATCC 53653</strain>
    </source>
</reference>
<feature type="transmembrane region" description="Helical" evidence="1">
    <location>
        <begin position="30"/>
        <end position="52"/>
    </location>
</feature>
<evidence type="ECO:0000313" key="4">
    <source>
        <dbReference type="Proteomes" id="UP000003963"/>
    </source>
</evidence>
<evidence type="ECO:0000256" key="2">
    <source>
        <dbReference type="SAM" id="SignalP"/>
    </source>
</evidence>
<evidence type="ECO:0000256" key="1">
    <source>
        <dbReference type="SAM" id="Phobius"/>
    </source>
</evidence>
<dbReference type="Proteomes" id="UP000003963">
    <property type="component" value="Unassembled WGS sequence"/>
</dbReference>
<dbReference type="STRING" id="457427.SSOG_06986"/>
<feature type="signal peptide" evidence="2">
    <location>
        <begin position="1"/>
        <end position="20"/>
    </location>
</feature>
<feature type="transmembrane region" description="Helical" evidence="1">
    <location>
        <begin position="59"/>
        <end position="92"/>
    </location>
</feature>
<keyword evidence="1" id="KW-0812">Transmembrane</keyword>
<protein>
    <submittedName>
        <fullName evidence="3">Uncharacterized protein</fullName>
    </submittedName>
</protein>
<feature type="chain" id="PRO_5003131185" evidence="2">
    <location>
        <begin position="21"/>
        <end position="103"/>
    </location>
</feature>
<dbReference type="HOGENOM" id="CLU_2262257_0_0_11"/>
<keyword evidence="2" id="KW-0732">Signal</keyword>